<keyword evidence="3" id="KW-1185">Reference proteome</keyword>
<evidence type="ECO:0008006" key="4">
    <source>
        <dbReference type="Google" id="ProtNLM"/>
    </source>
</evidence>
<gene>
    <name evidence="2" type="ORF">DH2020_003200</name>
</gene>
<reference evidence="2 3" key="1">
    <citation type="journal article" date="2021" name="Comput. Struct. Biotechnol. J.">
        <title>De novo genome assembly of the potent medicinal plant Rehmannia glutinosa using nanopore technology.</title>
        <authorList>
            <person name="Ma L."/>
            <person name="Dong C."/>
            <person name="Song C."/>
            <person name="Wang X."/>
            <person name="Zheng X."/>
            <person name="Niu Y."/>
            <person name="Chen S."/>
            <person name="Feng W."/>
        </authorList>
    </citation>
    <scope>NUCLEOTIDE SEQUENCE [LARGE SCALE GENOMIC DNA]</scope>
    <source>
        <strain evidence="2">DH-2019</strain>
    </source>
</reference>
<name>A0ABR0XL45_REHGL</name>
<dbReference type="Pfam" id="PF14223">
    <property type="entry name" value="Retrotran_gag_2"/>
    <property type="match status" value="1"/>
</dbReference>
<dbReference type="PANTHER" id="PTHR47481:SF43">
    <property type="entry name" value="RETROTRANSPOSON COPIA-LIKE N-TERMINAL DOMAIN-CONTAINING PROTEIN"/>
    <property type="match status" value="1"/>
</dbReference>
<evidence type="ECO:0000313" key="3">
    <source>
        <dbReference type="Proteomes" id="UP001318860"/>
    </source>
</evidence>
<evidence type="ECO:0000256" key="1">
    <source>
        <dbReference type="SAM" id="MobiDB-lite"/>
    </source>
</evidence>
<feature type="compositionally biased region" description="Polar residues" evidence="1">
    <location>
        <begin position="220"/>
        <end position="235"/>
    </location>
</feature>
<sequence length="310" mass="34668">MAPTETAIVQLNAPTHFPIKLTAANFPVWSRQVQSTLIGFDLVGYIDGTKTSPNKFTDEARKVINPEYLIWFRQDQILISALLGSCSDTIQPIISSATTAFDAWQRLQMSYANTSRGRVVSLKAKLAKNPKGNKSVTEFLHEMRSIADDLALAQSPISEEDLVVHIITQLGDEFNSIVAALRVRETPVAFSELSDILTDFERLMKENDDAHQSVLATANVTQKHTSKPPNSNRQFNAPRDQGWSSNFRRPRGGQSTNYNRQNPSGTRSGRFCQFCEYPGHEVRTCRKLAKLLKTNNLQLSDSQFIHTASP</sequence>
<accession>A0ABR0XL45</accession>
<proteinExistence type="predicted"/>
<organism evidence="2 3">
    <name type="scientific">Rehmannia glutinosa</name>
    <name type="common">Chinese foxglove</name>
    <dbReference type="NCBI Taxonomy" id="99300"/>
    <lineage>
        <taxon>Eukaryota</taxon>
        <taxon>Viridiplantae</taxon>
        <taxon>Streptophyta</taxon>
        <taxon>Embryophyta</taxon>
        <taxon>Tracheophyta</taxon>
        <taxon>Spermatophyta</taxon>
        <taxon>Magnoliopsida</taxon>
        <taxon>eudicotyledons</taxon>
        <taxon>Gunneridae</taxon>
        <taxon>Pentapetalae</taxon>
        <taxon>asterids</taxon>
        <taxon>lamiids</taxon>
        <taxon>Lamiales</taxon>
        <taxon>Orobanchaceae</taxon>
        <taxon>Rehmannieae</taxon>
        <taxon>Rehmannia</taxon>
    </lineage>
</organism>
<protein>
    <recommendedName>
        <fullName evidence="4">Retrotransposon Copia-like N-terminal domain-containing protein</fullName>
    </recommendedName>
</protein>
<comment type="caution">
    <text evidence="2">The sequence shown here is derived from an EMBL/GenBank/DDBJ whole genome shotgun (WGS) entry which is preliminary data.</text>
</comment>
<dbReference type="EMBL" id="JABTTQ020000003">
    <property type="protein sequence ID" value="KAK6159819.1"/>
    <property type="molecule type" value="Genomic_DNA"/>
</dbReference>
<evidence type="ECO:0000313" key="2">
    <source>
        <dbReference type="EMBL" id="KAK6159819.1"/>
    </source>
</evidence>
<dbReference type="PANTHER" id="PTHR47481">
    <property type="match status" value="1"/>
</dbReference>
<feature type="region of interest" description="Disordered" evidence="1">
    <location>
        <begin position="220"/>
        <end position="266"/>
    </location>
</feature>
<feature type="compositionally biased region" description="Polar residues" evidence="1">
    <location>
        <begin position="242"/>
        <end position="266"/>
    </location>
</feature>
<dbReference type="Proteomes" id="UP001318860">
    <property type="component" value="Unassembled WGS sequence"/>
</dbReference>